<accession>A0A931CXB5</accession>
<evidence type="ECO:0000256" key="1">
    <source>
        <dbReference type="SAM" id="SignalP"/>
    </source>
</evidence>
<dbReference type="EMBL" id="JACCQK010000212">
    <property type="protein sequence ID" value="MBG0779121.1"/>
    <property type="molecule type" value="Genomic_DNA"/>
</dbReference>
<name>A0A931CXB5_9BACT</name>
<dbReference type="InterPro" id="IPR011852">
    <property type="entry name" value="TRAP_TAXI"/>
</dbReference>
<organism evidence="2 3">
    <name type="scientific">Desulfotignum balticum</name>
    <dbReference type="NCBI Taxonomy" id="115781"/>
    <lineage>
        <taxon>Bacteria</taxon>
        <taxon>Pseudomonadati</taxon>
        <taxon>Thermodesulfobacteriota</taxon>
        <taxon>Desulfobacteria</taxon>
        <taxon>Desulfobacterales</taxon>
        <taxon>Desulfobacteraceae</taxon>
        <taxon>Desulfotignum</taxon>
    </lineage>
</organism>
<dbReference type="Gene3D" id="3.40.190.10">
    <property type="entry name" value="Periplasmic binding protein-like II"/>
    <property type="match status" value="2"/>
</dbReference>
<dbReference type="Pfam" id="PF16868">
    <property type="entry name" value="NMT1_3"/>
    <property type="match status" value="1"/>
</dbReference>
<dbReference type="SUPFAM" id="SSF53850">
    <property type="entry name" value="Periplasmic binding protein-like II"/>
    <property type="match status" value="1"/>
</dbReference>
<gene>
    <name evidence="2" type="ORF">H0S81_04265</name>
</gene>
<evidence type="ECO:0000313" key="2">
    <source>
        <dbReference type="EMBL" id="MBG0779121.1"/>
    </source>
</evidence>
<comment type="caution">
    <text evidence="2">The sequence shown here is derived from an EMBL/GenBank/DDBJ whole genome shotgun (WGS) entry which is preliminary data.</text>
</comment>
<protein>
    <submittedName>
        <fullName evidence="2">TAXI family TRAP transporter solute-binding subunit</fullName>
    </submittedName>
</protein>
<dbReference type="PANTHER" id="PTHR42941:SF1">
    <property type="entry name" value="SLL1037 PROTEIN"/>
    <property type="match status" value="1"/>
</dbReference>
<evidence type="ECO:0000313" key="3">
    <source>
        <dbReference type="Proteomes" id="UP000706172"/>
    </source>
</evidence>
<dbReference type="AlphaFoldDB" id="A0A931CXB5"/>
<sequence length="341" mass="36336">MKKAKIGLTMLFLVCLLVLPSAGMSDDTQLTTPATLTWVAGGVGGGWYVQAGGIARMITEAEPKLILKVVPGGGVVNPVRVSSGKDDLGWGITFVDKMAFKGMAPLFKTANPNVRSVGGIFGTYYIHFVSGRDQGIQTLSEMADMIKAGKAIKVAMPMKGTSDLPLIENILNFHGISSADIDKAGGKIFQAGYADMISLYKDRHVDFVFTHLALPAAAITEMMVSRSSTLLSVSDDCIDTLADDLGTLPTASGKQIIPSDTYKGQATDVSTVVSTGELLIGSHVSDVVAYTITRILCEQVEELHAINNANQTFIPEQGWANVAVPLHPGAEKYYQEAGYMK</sequence>
<dbReference type="NCBIfam" id="TIGR02122">
    <property type="entry name" value="TRAP_TAXI"/>
    <property type="match status" value="1"/>
</dbReference>
<keyword evidence="1" id="KW-0732">Signal</keyword>
<dbReference type="PANTHER" id="PTHR42941">
    <property type="entry name" value="SLL1037 PROTEIN"/>
    <property type="match status" value="1"/>
</dbReference>
<feature type="signal peptide" evidence="1">
    <location>
        <begin position="1"/>
        <end position="25"/>
    </location>
</feature>
<reference evidence="2" key="1">
    <citation type="submission" date="2020-07" db="EMBL/GenBank/DDBJ databases">
        <title>Severe corrosion of carbon steel in oil field produced water can be linked to methanogenic archaea containing a special type of NiFe hydrogenase.</title>
        <authorList>
            <person name="Lahme S."/>
            <person name="Mand J."/>
            <person name="Longwell J."/>
            <person name="Smith R."/>
            <person name="Enning D."/>
        </authorList>
    </citation>
    <scope>NUCLEOTIDE SEQUENCE</scope>
    <source>
        <strain evidence="2">MIC098Bin6</strain>
    </source>
</reference>
<proteinExistence type="predicted"/>
<dbReference type="Proteomes" id="UP000706172">
    <property type="component" value="Unassembled WGS sequence"/>
</dbReference>
<feature type="chain" id="PRO_5037119012" evidence="1">
    <location>
        <begin position="26"/>
        <end position="341"/>
    </location>
</feature>